<evidence type="ECO:0000313" key="7">
    <source>
        <dbReference type="EMBL" id="KAH0880215.1"/>
    </source>
</evidence>
<dbReference type="PROSITE" id="PS50011">
    <property type="entry name" value="PROTEIN_KINASE_DOM"/>
    <property type="match status" value="1"/>
</dbReference>
<dbReference type="Pfam" id="PF00069">
    <property type="entry name" value="Pkinase"/>
    <property type="match status" value="1"/>
</dbReference>
<keyword evidence="4" id="KW-0418">Kinase</keyword>
<dbReference type="PANTHER" id="PTHR24350">
    <property type="entry name" value="SERINE/THREONINE-PROTEIN KINASE IAL-RELATED"/>
    <property type="match status" value="1"/>
</dbReference>
<evidence type="ECO:0000256" key="3">
    <source>
        <dbReference type="ARBA" id="ARBA00022741"/>
    </source>
</evidence>
<keyword evidence="3" id="KW-0547">Nucleotide-binding</keyword>
<dbReference type="InterPro" id="IPR011009">
    <property type="entry name" value="Kinase-like_dom_sf"/>
</dbReference>
<evidence type="ECO:0000256" key="1">
    <source>
        <dbReference type="ARBA" id="ARBA00022527"/>
    </source>
</evidence>
<feature type="non-terminal residue" evidence="7">
    <location>
        <position position="273"/>
    </location>
</feature>
<sequence length="273" mass="32210">MRKKRIRIKSEHNTLCWLLLQKRVYLILEYAARDELYKELQKCKYFSERRAATYVASLARALIYCHGSMVSSRLQTFVGQCVHLTAERQCVAHLITFLLRWVNVRLKSTTSGNFFVLGLCSSLWKRIRIKSEHNTLCWLLLQKRVYLILEYAARDELYKELQKCKYFSERRAATVSLPSFNSQVELLLGSHLLPLKHVIHRDIKPENLLIGAQLNNNGELKIADFCWSVRTFNRIKTMCGTFDYLPPEMGKWNYIDCPKWSLVSLEWNKTFEF</sequence>
<evidence type="ECO:0000313" key="8">
    <source>
        <dbReference type="Proteomes" id="UP000824890"/>
    </source>
</evidence>
<comment type="caution">
    <text evidence="7">The sequence shown here is derived from an EMBL/GenBank/DDBJ whole genome shotgun (WGS) entry which is preliminary data.</text>
</comment>
<dbReference type="EMBL" id="JAGKQM010000015">
    <property type="protein sequence ID" value="KAH0880215.1"/>
    <property type="molecule type" value="Genomic_DNA"/>
</dbReference>
<reference evidence="7 8" key="1">
    <citation type="submission" date="2021-05" db="EMBL/GenBank/DDBJ databases">
        <title>Genome Assembly of Synthetic Allotetraploid Brassica napus Reveals Homoeologous Exchanges between Subgenomes.</title>
        <authorList>
            <person name="Davis J.T."/>
        </authorList>
    </citation>
    <scope>NUCLEOTIDE SEQUENCE [LARGE SCALE GENOMIC DNA]</scope>
    <source>
        <strain evidence="8">cv. Da-Ae</strain>
        <tissue evidence="7">Seedling</tissue>
    </source>
</reference>
<dbReference type="InterPro" id="IPR030616">
    <property type="entry name" value="Aur-like"/>
</dbReference>
<proteinExistence type="predicted"/>
<organism evidence="7 8">
    <name type="scientific">Brassica napus</name>
    <name type="common">Rape</name>
    <dbReference type="NCBI Taxonomy" id="3708"/>
    <lineage>
        <taxon>Eukaryota</taxon>
        <taxon>Viridiplantae</taxon>
        <taxon>Streptophyta</taxon>
        <taxon>Embryophyta</taxon>
        <taxon>Tracheophyta</taxon>
        <taxon>Spermatophyta</taxon>
        <taxon>Magnoliopsida</taxon>
        <taxon>eudicotyledons</taxon>
        <taxon>Gunneridae</taxon>
        <taxon>Pentapetalae</taxon>
        <taxon>rosids</taxon>
        <taxon>malvids</taxon>
        <taxon>Brassicales</taxon>
        <taxon>Brassicaceae</taxon>
        <taxon>Brassiceae</taxon>
        <taxon>Brassica</taxon>
    </lineage>
</organism>
<dbReference type="Gene3D" id="1.10.510.10">
    <property type="entry name" value="Transferase(Phosphotransferase) domain 1"/>
    <property type="match status" value="2"/>
</dbReference>
<dbReference type="Proteomes" id="UP000824890">
    <property type="component" value="Unassembled WGS sequence"/>
</dbReference>
<dbReference type="SMART" id="SM00220">
    <property type="entry name" value="S_TKc"/>
    <property type="match status" value="1"/>
</dbReference>
<dbReference type="Gene3D" id="3.30.200.20">
    <property type="entry name" value="Phosphorylase Kinase, domain 1"/>
    <property type="match status" value="1"/>
</dbReference>
<dbReference type="InterPro" id="IPR008271">
    <property type="entry name" value="Ser/Thr_kinase_AS"/>
</dbReference>
<dbReference type="InterPro" id="IPR000719">
    <property type="entry name" value="Prot_kinase_dom"/>
</dbReference>
<keyword evidence="5" id="KW-0067">ATP-binding</keyword>
<dbReference type="PROSITE" id="PS00108">
    <property type="entry name" value="PROTEIN_KINASE_ST"/>
    <property type="match status" value="1"/>
</dbReference>
<keyword evidence="1" id="KW-0723">Serine/threonine-protein kinase</keyword>
<keyword evidence="8" id="KW-1185">Reference proteome</keyword>
<keyword evidence="2" id="KW-0808">Transferase</keyword>
<dbReference type="SUPFAM" id="SSF56112">
    <property type="entry name" value="Protein kinase-like (PK-like)"/>
    <property type="match status" value="2"/>
</dbReference>
<evidence type="ECO:0000256" key="5">
    <source>
        <dbReference type="ARBA" id="ARBA00022840"/>
    </source>
</evidence>
<feature type="domain" description="Protein kinase" evidence="6">
    <location>
        <begin position="1"/>
        <end position="273"/>
    </location>
</feature>
<name>A0ABQ7ZIZ4_BRANA</name>
<protein>
    <recommendedName>
        <fullName evidence="6">Protein kinase domain-containing protein</fullName>
    </recommendedName>
</protein>
<accession>A0ABQ7ZIZ4</accession>
<gene>
    <name evidence="7" type="ORF">HID58_067609</name>
</gene>
<evidence type="ECO:0000256" key="2">
    <source>
        <dbReference type="ARBA" id="ARBA00022679"/>
    </source>
</evidence>
<evidence type="ECO:0000259" key="6">
    <source>
        <dbReference type="PROSITE" id="PS50011"/>
    </source>
</evidence>
<evidence type="ECO:0000256" key="4">
    <source>
        <dbReference type="ARBA" id="ARBA00022777"/>
    </source>
</evidence>